<gene>
    <name evidence="1" type="ORF">E1B28_005644</name>
</gene>
<dbReference type="GO" id="GO:0005634">
    <property type="term" value="C:nucleus"/>
    <property type="evidence" value="ECO:0007669"/>
    <property type="project" value="TreeGrafter"/>
</dbReference>
<dbReference type="SUPFAM" id="SSF82199">
    <property type="entry name" value="SET domain"/>
    <property type="match status" value="1"/>
</dbReference>
<keyword evidence="2" id="KW-1185">Reference proteome</keyword>
<dbReference type="Proteomes" id="UP001049176">
    <property type="component" value="Chromosome 3"/>
</dbReference>
<reference evidence="1" key="1">
    <citation type="journal article" date="2021" name="Genome Biol. Evol.">
        <title>The assembled and annotated genome of the fairy-ring fungus Marasmius oreades.</title>
        <authorList>
            <person name="Hiltunen M."/>
            <person name="Ament-Velasquez S.L."/>
            <person name="Johannesson H."/>
        </authorList>
    </citation>
    <scope>NUCLEOTIDE SEQUENCE</scope>
    <source>
        <strain evidence="1">03SP1</strain>
    </source>
</reference>
<organism evidence="1 2">
    <name type="scientific">Marasmius oreades</name>
    <name type="common">fairy-ring Marasmius</name>
    <dbReference type="NCBI Taxonomy" id="181124"/>
    <lineage>
        <taxon>Eukaryota</taxon>
        <taxon>Fungi</taxon>
        <taxon>Dikarya</taxon>
        <taxon>Basidiomycota</taxon>
        <taxon>Agaricomycotina</taxon>
        <taxon>Agaricomycetes</taxon>
        <taxon>Agaricomycetidae</taxon>
        <taxon>Agaricales</taxon>
        <taxon>Marasmiineae</taxon>
        <taxon>Marasmiaceae</taxon>
        <taxon>Marasmius</taxon>
    </lineage>
</organism>
<dbReference type="RefSeq" id="XP_043011305.1">
    <property type="nucleotide sequence ID" value="XM_043150218.1"/>
</dbReference>
<accession>A0A9P7UV18</accession>
<dbReference type="InterPro" id="IPR050869">
    <property type="entry name" value="H3K4_H4K5_MeTrfase"/>
</dbReference>
<dbReference type="EMBL" id="CM032183">
    <property type="protein sequence ID" value="KAG7094835.1"/>
    <property type="molecule type" value="Genomic_DNA"/>
</dbReference>
<evidence type="ECO:0000313" key="2">
    <source>
        <dbReference type="Proteomes" id="UP001049176"/>
    </source>
</evidence>
<evidence type="ECO:0000313" key="1">
    <source>
        <dbReference type="EMBL" id="KAG7094835.1"/>
    </source>
</evidence>
<dbReference type="PANTHER" id="PTHR12197:SF251">
    <property type="entry name" value="EG:BACR7C10.4 PROTEIN"/>
    <property type="match status" value="1"/>
</dbReference>
<dbReference type="AlphaFoldDB" id="A0A9P7UV18"/>
<proteinExistence type="predicted"/>
<evidence type="ECO:0008006" key="3">
    <source>
        <dbReference type="Google" id="ProtNLM"/>
    </source>
</evidence>
<dbReference type="KEGG" id="more:E1B28_005644"/>
<sequence>MRHFNKVTFGMEFRAVRSIKTGEELFTHYTDPFIHTSSRQEDLKPYGFQCSCESCRTPSESDLVRIQLHVNVPMLVDYKRLVVFLMTPGLPESYVVDHSLQQLELIERAGLEGSHFYSLHLKFLVEAYCAVGNTRKALIYLQRAEALERAKSGGEEKSMKTLMKMVKEHSNWEWKAKVQGAMKGAGFYA</sequence>
<protein>
    <recommendedName>
        <fullName evidence="3">SET domain-containing protein</fullName>
    </recommendedName>
</protein>
<dbReference type="InterPro" id="IPR046341">
    <property type="entry name" value="SET_dom_sf"/>
</dbReference>
<dbReference type="Gene3D" id="2.170.270.10">
    <property type="entry name" value="SET domain"/>
    <property type="match status" value="1"/>
</dbReference>
<dbReference type="GeneID" id="66074720"/>
<dbReference type="PANTHER" id="PTHR12197">
    <property type="entry name" value="HISTONE-LYSINE N-METHYLTRANSFERASE SMYD"/>
    <property type="match status" value="1"/>
</dbReference>
<name>A0A9P7UV18_9AGAR</name>
<comment type="caution">
    <text evidence="1">The sequence shown here is derived from an EMBL/GenBank/DDBJ whole genome shotgun (WGS) entry which is preliminary data.</text>
</comment>
<dbReference type="OrthoDB" id="5945798at2759"/>